<dbReference type="PANTHER" id="PTHR42871:SF1">
    <property type="entry name" value="CITRATE SYNTHASE"/>
    <property type="match status" value="1"/>
</dbReference>
<dbReference type="Gene3D" id="1.10.580.10">
    <property type="entry name" value="Citrate Synthase, domain 1"/>
    <property type="match status" value="1"/>
</dbReference>
<evidence type="ECO:0000313" key="1">
    <source>
        <dbReference type="EMBL" id="KZP25158.1"/>
    </source>
</evidence>
<dbReference type="EMBL" id="KV417522">
    <property type="protein sequence ID" value="KZP25158.1"/>
    <property type="molecule type" value="Genomic_DNA"/>
</dbReference>
<gene>
    <name evidence="1" type="ORF">FIBSPDRAFT_950531</name>
</gene>
<dbReference type="InterPro" id="IPR002020">
    <property type="entry name" value="Citrate_synthase"/>
</dbReference>
<proteinExistence type="predicted"/>
<dbReference type="AlphaFoldDB" id="A0A166NM32"/>
<dbReference type="SUPFAM" id="SSF48256">
    <property type="entry name" value="Citrate synthase"/>
    <property type="match status" value="1"/>
</dbReference>
<dbReference type="InterPro" id="IPR036969">
    <property type="entry name" value="Citrate_synthase_sf"/>
</dbReference>
<dbReference type="Pfam" id="PF00285">
    <property type="entry name" value="Citrate_synt"/>
    <property type="match status" value="1"/>
</dbReference>
<dbReference type="GO" id="GO:0046912">
    <property type="term" value="F:acyltransferase activity, acyl groups converted into alkyl on transfer"/>
    <property type="evidence" value="ECO:0007669"/>
    <property type="project" value="InterPro"/>
</dbReference>
<sequence>MKCKLERDVIDRIWDDWYKNEDRPWVREVIHHSVVHSDAEDFFRSFRYDAHPMAILTSAFVPRHLMRGREPLPARAERLHRWHHRLRASMDQQIFRPAGKATTLAAMTHCARHERDFVVPPTGLSYTGAFLYQMDHQGQENYKPHPALERALDAPFVLHADHELNAYPTTVLQRWGSLVDPHSARQPRLLSKGFKYRDSMKRAKLTHASGASECELPEV</sequence>
<protein>
    <submittedName>
        <fullName evidence="1">Citrate synthase</fullName>
    </submittedName>
</protein>
<dbReference type="InterPro" id="IPR016142">
    <property type="entry name" value="Citrate_synth-like_lrg_a-sub"/>
</dbReference>
<dbReference type="STRING" id="436010.A0A166NM32"/>
<dbReference type="PANTHER" id="PTHR42871">
    <property type="entry name" value="CITRATE SYNTHASE"/>
    <property type="match status" value="1"/>
</dbReference>
<name>A0A166NM32_9AGAM</name>
<keyword evidence="2" id="KW-1185">Reference proteome</keyword>
<reference evidence="1 2" key="1">
    <citation type="journal article" date="2016" name="Mol. Biol. Evol.">
        <title>Comparative Genomics of Early-Diverging Mushroom-Forming Fungi Provides Insights into the Origins of Lignocellulose Decay Capabilities.</title>
        <authorList>
            <person name="Nagy L.G."/>
            <person name="Riley R."/>
            <person name="Tritt A."/>
            <person name="Adam C."/>
            <person name="Daum C."/>
            <person name="Floudas D."/>
            <person name="Sun H."/>
            <person name="Yadav J.S."/>
            <person name="Pangilinan J."/>
            <person name="Larsson K.H."/>
            <person name="Matsuura K."/>
            <person name="Barry K."/>
            <person name="Labutti K."/>
            <person name="Kuo R."/>
            <person name="Ohm R.A."/>
            <person name="Bhattacharya S.S."/>
            <person name="Shirouzu T."/>
            <person name="Yoshinaga Y."/>
            <person name="Martin F.M."/>
            <person name="Grigoriev I.V."/>
            <person name="Hibbett D.S."/>
        </authorList>
    </citation>
    <scope>NUCLEOTIDE SEQUENCE [LARGE SCALE GENOMIC DNA]</scope>
    <source>
        <strain evidence="1 2">CBS 109695</strain>
    </source>
</reference>
<evidence type="ECO:0000313" key="2">
    <source>
        <dbReference type="Proteomes" id="UP000076532"/>
    </source>
</evidence>
<accession>A0A166NM32</accession>
<dbReference type="Proteomes" id="UP000076532">
    <property type="component" value="Unassembled WGS sequence"/>
</dbReference>
<organism evidence="1 2">
    <name type="scientific">Athelia psychrophila</name>
    <dbReference type="NCBI Taxonomy" id="1759441"/>
    <lineage>
        <taxon>Eukaryota</taxon>
        <taxon>Fungi</taxon>
        <taxon>Dikarya</taxon>
        <taxon>Basidiomycota</taxon>
        <taxon>Agaricomycotina</taxon>
        <taxon>Agaricomycetes</taxon>
        <taxon>Agaricomycetidae</taxon>
        <taxon>Atheliales</taxon>
        <taxon>Atheliaceae</taxon>
        <taxon>Athelia</taxon>
    </lineage>
</organism>
<dbReference type="OrthoDB" id="2949192at2759"/>